<dbReference type="InterPro" id="IPR050122">
    <property type="entry name" value="RTK"/>
</dbReference>
<dbReference type="InterPro" id="IPR011009">
    <property type="entry name" value="Kinase-like_dom_sf"/>
</dbReference>
<keyword evidence="2" id="KW-0418">Kinase</keyword>
<keyword evidence="2" id="KW-0808">Transferase</keyword>
<evidence type="ECO:0000313" key="2">
    <source>
        <dbReference type="EMBL" id="ODM94805.1"/>
    </source>
</evidence>
<accession>A0A1D2MPW1</accession>
<dbReference type="PANTHER" id="PTHR24416">
    <property type="entry name" value="TYROSINE-PROTEIN KINASE RECEPTOR"/>
    <property type="match status" value="1"/>
</dbReference>
<dbReference type="GO" id="GO:0043235">
    <property type="term" value="C:receptor complex"/>
    <property type="evidence" value="ECO:0007669"/>
    <property type="project" value="TreeGrafter"/>
</dbReference>
<dbReference type="Gene3D" id="1.10.510.10">
    <property type="entry name" value="Transferase(Phosphotransferase) domain 1"/>
    <property type="match status" value="1"/>
</dbReference>
<dbReference type="GO" id="GO:0005524">
    <property type="term" value="F:ATP binding"/>
    <property type="evidence" value="ECO:0007669"/>
    <property type="project" value="InterPro"/>
</dbReference>
<dbReference type="SUPFAM" id="SSF56112">
    <property type="entry name" value="Protein kinase-like (PK-like)"/>
    <property type="match status" value="1"/>
</dbReference>
<name>A0A1D2MPW1_ORCCI</name>
<dbReference type="EMBL" id="LJIJ01000748">
    <property type="protein sequence ID" value="ODM94805.1"/>
    <property type="molecule type" value="Genomic_DNA"/>
</dbReference>
<sequence>MVLEYCKNGSLESYLLKNKQKFQNQVSHGTFVEECELLVGNQFAPLQLLNWTSDIAKAVEFIHCKRVIHGDLASRNILLTSNLTAKVGDFGLSRQLVGTSCYTKKTRCPLPWRNMAIESLKQMQFSVKSDIWALGITLWEIYTLGDKPYVGMRYNSDFIKLLQGGMRPPKPNNIEERLYEFMLKCWDAVPGNRPSVTKLKDICDVIRRGDVNT</sequence>
<dbReference type="PROSITE" id="PS00109">
    <property type="entry name" value="PROTEIN_KINASE_TYR"/>
    <property type="match status" value="1"/>
</dbReference>
<dbReference type="PRINTS" id="PR00109">
    <property type="entry name" value="TYRKINASE"/>
</dbReference>
<dbReference type="OrthoDB" id="3256376at2759"/>
<dbReference type="InterPro" id="IPR008266">
    <property type="entry name" value="Tyr_kinase_AS"/>
</dbReference>
<dbReference type="STRING" id="48709.A0A1D2MPW1"/>
<gene>
    <name evidence="2" type="ORF">Ocin01_11877</name>
</gene>
<evidence type="ECO:0000259" key="1">
    <source>
        <dbReference type="PROSITE" id="PS50011"/>
    </source>
</evidence>
<proteinExistence type="predicted"/>
<feature type="domain" description="Protein kinase" evidence="1">
    <location>
        <begin position="1"/>
        <end position="206"/>
    </location>
</feature>
<keyword evidence="2" id="KW-0675">Receptor</keyword>
<keyword evidence="3" id="KW-1185">Reference proteome</keyword>
<organism evidence="2 3">
    <name type="scientific">Orchesella cincta</name>
    <name type="common">Springtail</name>
    <name type="synonym">Podura cincta</name>
    <dbReference type="NCBI Taxonomy" id="48709"/>
    <lineage>
        <taxon>Eukaryota</taxon>
        <taxon>Metazoa</taxon>
        <taxon>Ecdysozoa</taxon>
        <taxon>Arthropoda</taxon>
        <taxon>Hexapoda</taxon>
        <taxon>Collembola</taxon>
        <taxon>Entomobryomorpha</taxon>
        <taxon>Entomobryoidea</taxon>
        <taxon>Orchesellidae</taxon>
        <taxon>Orchesellinae</taxon>
        <taxon>Orchesella</taxon>
    </lineage>
</organism>
<protein>
    <submittedName>
        <fullName evidence="2">Tyrosine-protein kinase receptor Tie-1</fullName>
    </submittedName>
</protein>
<dbReference type="GO" id="GO:0007169">
    <property type="term" value="P:cell surface receptor protein tyrosine kinase signaling pathway"/>
    <property type="evidence" value="ECO:0007669"/>
    <property type="project" value="TreeGrafter"/>
</dbReference>
<dbReference type="Proteomes" id="UP000094527">
    <property type="component" value="Unassembled WGS sequence"/>
</dbReference>
<dbReference type="OMA" id="REAINCK"/>
<evidence type="ECO:0000313" key="3">
    <source>
        <dbReference type="Proteomes" id="UP000094527"/>
    </source>
</evidence>
<dbReference type="GO" id="GO:0004714">
    <property type="term" value="F:transmembrane receptor protein tyrosine kinase activity"/>
    <property type="evidence" value="ECO:0007669"/>
    <property type="project" value="TreeGrafter"/>
</dbReference>
<comment type="caution">
    <text evidence="2">The sequence shown here is derived from an EMBL/GenBank/DDBJ whole genome shotgun (WGS) entry which is preliminary data.</text>
</comment>
<dbReference type="AlphaFoldDB" id="A0A1D2MPW1"/>
<dbReference type="InterPro" id="IPR000719">
    <property type="entry name" value="Prot_kinase_dom"/>
</dbReference>
<dbReference type="PROSITE" id="PS50011">
    <property type="entry name" value="PROTEIN_KINASE_DOM"/>
    <property type="match status" value="1"/>
</dbReference>
<dbReference type="GO" id="GO:0005886">
    <property type="term" value="C:plasma membrane"/>
    <property type="evidence" value="ECO:0007669"/>
    <property type="project" value="TreeGrafter"/>
</dbReference>
<dbReference type="PANTHER" id="PTHR24416:SF600">
    <property type="entry name" value="PDGF- AND VEGF-RECEPTOR RELATED, ISOFORM J"/>
    <property type="match status" value="1"/>
</dbReference>
<dbReference type="InterPro" id="IPR001245">
    <property type="entry name" value="Ser-Thr/Tyr_kinase_cat_dom"/>
</dbReference>
<reference evidence="2 3" key="1">
    <citation type="journal article" date="2016" name="Genome Biol. Evol.">
        <title>Gene Family Evolution Reflects Adaptation to Soil Environmental Stressors in the Genome of the Collembolan Orchesella cincta.</title>
        <authorList>
            <person name="Faddeeva-Vakhrusheva A."/>
            <person name="Derks M.F."/>
            <person name="Anvar S.Y."/>
            <person name="Agamennone V."/>
            <person name="Suring W."/>
            <person name="Smit S."/>
            <person name="van Straalen N.M."/>
            <person name="Roelofs D."/>
        </authorList>
    </citation>
    <scope>NUCLEOTIDE SEQUENCE [LARGE SCALE GENOMIC DNA]</scope>
    <source>
        <tissue evidence="2">Mixed pool</tissue>
    </source>
</reference>
<dbReference type="Pfam" id="PF07714">
    <property type="entry name" value="PK_Tyr_Ser-Thr"/>
    <property type="match status" value="1"/>
</dbReference>